<accession>A0A1Y2LTV1</accession>
<reference evidence="1 2" key="1">
    <citation type="journal article" date="2017" name="Genome Announc.">
        <title>Genome sequence of the saprophytic ascomycete Epicoccum nigrum ICMP 19927 strain isolated from New Zealand.</title>
        <authorList>
            <person name="Fokin M."/>
            <person name="Fleetwood D."/>
            <person name="Weir B.S."/>
            <person name="Villas-Boas S.G."/>
        </authorList>
    </citation>
    <scope>NUCLEOTIDE SEQUENCE [LARGE SCALE GENOMIC DNA]</scope>
    <source>
        <strain evidence="1 2">ICMP 19927</strain>
    </source>
</reference>
<gene>
    <name evidence="1" type="ORF">B5807_09968</name>
</gene>
<protein>
    <submittedName>
        <fullName evidence="1">Uncharacterized protein</fullName>
    </submittedName>
</protein>
<dbReference type="EMBL" id="KZ107849">
    <property type="protein sequence ID" value="OSS47271.1"/>
    <property type="molecule type" value="Genomic_DNA"/>
</dbReference>
<name>A0A1Y2LTV1_EPING</name>
<sequence>MNMANVWAWEGIDYTPDDIDIINKMNIEHANARDKTFADPFKDLSFHHDELDTRNIFYGDWQYDTVHDRVARYQGECAPRPSPAVGARLPRLCVDGRADQKAYETFCS</sequence>
<dbReference type="AlphaFoldDB" id="A0A1Y2LTV1"/>
<evidence type="ECO:0000313" key="2">
    <source>
        <dbReference type="Proteomes" id="UP000193240"/>
    </source>
</evidence>
<proteinExistence type="predicted"/>
<evidence type="ECO:0000313" key="1">
    <source>
        <dbReference type="EMBL" id="OSS47271.1"/>
    </source>
</evidence>
<organism evidence="1 2">
    <name type="scientific">Epicoccum nigrum</name>
    <name type="common">Soil fungus</name>
    <name type="synonym">Epicoccum purpurascens</name>
    <dbReference type="NCBI Taxonomy" id="105696"/>
    <lineage>
        <taxon>Eukaryota</taxon>
        <taxon>Fungi</taxon>
        <taxon>Dikarya</taxon>
        <taxon>Ascomycota</taxon>
        <taxon>Pezizomycotina</taxon>
        <taxon>Dothideomycetes</taxon>
        <taxon>Pleosporomycetidae</taxon>
        <taxon>Pleosporales</taxon>
        <taxon>Pleosporineae</taxon>
        <taxon>Didymellaceae</taxon>
        <taxon>Epicoccum</taxon>
    </lineage>
</organism>
<dbReference type="Proteomes" id="UP000193240">
    <property type="component" value="Unassembled WGS sequence"/>
</dbReference>
<dbReference type="InParanoid" id="A0A1Y2LTV1"/>
<keyword evidence="2" id="KW-1185">Reference proteome</keyword>